<dbReference type="Proteomes" id="UP000438429">
    <property type="component" value="Unassembled WGS sequence"/>
</dbReference>
<dbReference type="AlphaFoldDB" id="A0A6A4SJH5"/>
<feature type="region of interest" description="Disordered" evidence="1">
    <location>
        <begin position="106"/>
        <end position="125"/>
    </location>
</feature>
<sequence length="198" mass="21603">MLRFWSTASASLLRHSKNKVDEFEEICKWEWGAALLCENVLNVKAIPLSWFHCVLMSNDIDTLLCNKSASGHNTGEHDITGYAGERPDKSGRMCELLKPPSGRAAAALAGRDSSGPNAVESNGSSARVRFDNAPRQTPCIVQSVPVAQSHVYAREDVVMVELPLSVKADRHEPERLFGPRHLSVVKVNVAPAGSRTCP</sequence>
<comment type="caution">
    <text evidence="2">The sequence shown here is derived from an EMBL/GenBank/DDBJ whole genome shotgun (WGS) entry which is preliminary data.</text>
</comment>
<protein>
    <submittedName>
        <fullName evidence="2">Uncharacterized protein</fullName>
    </submittedName>
</protein>
<feature type="compositionally biased region" description="Polar residues" evidence="1">
    <location>
        <begin position="114"/>
        <end position="125"/>
    </location>
</feature>
<evidence type="ECO:0000313" key="3">
    <source>
        <dbReference type="Proteomes" id="UP000438429"/>
    </source>
</evidence>
<reference evidence="2 3" key="1">
    <citation type="submission" date="2019-06" db="EMBL/GenBank/DDBJ databases">
        <title>Draft genomes of female and male turbot (Scophthalmus maximus).</title>
        <authorList>
            <person name="Xu H."/>
            <person name="Xu X.-W."/>
            <person name="Shao C."/>
            <person name="Chen S."/>
        </authorList>
    </citation>
    <scope>NUCLEOTIDE SEQUENCE [LARGE SCALE GENOMIC DNA]</scope>
    <source>
        <strain evidence="2">Ysfricsl-2016a</strain>
        <tissue evidence="2">Blood</tissue>
    </source>
</reference>
<name>A0A6A4SJH5_SCOMX</name>
<evidence type="ECO:0000313" key="2">
    <source>
        <dbReference type="EMBL" id="KAF0035346.1"/>
    </source>
</evidence>
<accession>A0A6A4SJH5</accession>
<gene>
    <name evidence="2" type="ORF">F2P81_013104</name>
</gene>
<proteinExistence type="predicted"/>
<evidence type="ECO:0000256" key="1">
    <source>
        <dbReference type="SAM" id="MobiDB-lite"/>
    </source>
</evidence>
<organism evidence="2 3">
    <name type="scientific">Scophthalmus maximus</name>
    <name type="common">Turbot</name>
    <name type="synonym">Psetta maxima</name>
    <dbReference type="NCBI Taxonomy" id="52904"/>
    <lineage>
        <taxon>Eukaryota</taxon>
        <taxon>Metazoa</taxon>
        <taxon>Chordata</taxon>
        <taxon>Craniata</taxon>
        <taxon>Vertebrata</taxon>
        <taxon>Euteleostomi</taxon>
        <taxon>Actinopterygii</taxon>
        <taxon>Neopterygii</taxon>
        <taxon>Teleostei</taxon>
        <taxon>Neoteleostei</taxon>
        <taxon>Acanthomorphata</taxon>
        <taxon>Carangaria</taxon>
        <taxon>Pleuronectiformes</taxon>
        <taxon>Pleuronectoidei</taxon>
        <taxon>Scophthalmidae</taxon>
        <taxon>Scophthalmus</taxon>
    </lineage>
</organism>
<dbReference type="EMBL" id="VEVO01000011">
    <property type="protein sequence ID" value="KAF0035346.1"/>
    <property type="molecule type" value="Genomic_DNA"/>
</dbReference>